<protein>
    <submittedName>
        <fullName evidence="1">Uncharacterized protein</fullName>
    </submittedName>
</protein>
<reference evidence="1" key="1">
    <citation type="journal article" date="2020" name="mSystems">
        <title>Genome- and Community-Level Interaction Insights into Carbon Utilization and Element Cycling Functions of Hydrothermarchaeota in Hydrothermal Sediment.</title>
        <authorList>
            <person name="Zhou Z."/>
            <person name="Liu Y."/>
            <person name="Xu W."/>
            <person name="Pan J."/>
            <person name="Luo Z.H."/>
            <person name="Li M."/>
        </authorList>
    </citation>
    <scope>NUCLEOTIDE SEQUENCE [LARGE SCALE GENOMIC DNA]</scope>
    <source>
        <strain evidence="1">SpSt-961</strain>
    </source>
</reference>
<comment type="caution">
    <text evidence="1">The sequence shown here is derived from an EMBL/GenBank/DDBJ whole genome shotgun (WGS) entry which is preliminary data.</text>
</comment>
<dbReference type="AlphaFoldDB" id="A0A7V3RGW4"/>
<evidence type="ECO:0000313" key="1">
    <source>
        <dbReference type="EMBL" id="HGE77954.1"/>
    </source>
</evidence>
<gene>
    <name evidence="1" type="ORF">ENX68_02995</name>
</gene>
<accession>A0A7V3RGW4</accession>
<proteinExistence type="predicted"/>
<dbReference type="EMBL" id="DTOZ01000075">
    <property type="protein sequence ID" value="HGE77954.1"/>
    <property type="molecule type" value="Genomic_DNA"/>
</dbReference>
<sequence length="317" mass="35714">MKLPKGRPILENTRLEFINLDNVLTASKRERAHRISGYISIIYPDAEEIIFLNQGEPYNAARLSMKERAIIPIAEVIEKAKKATSGILSEYATDEILLNMIITSITNQPIKTGLDLNRLQPKILIDKLKSTKFDGFIWIKAGIEESFIAFKQGELVGLYAAGSAEKIQEENAIVNFLTRPNATISIFDRIETGIPVQATPAQVEMFCKIISALMKNYARPLGNALVLRTVMIAKSTAQKEYPFISEFQIDADFNLSAKLVIEPKLLARGIARWLDLIFESFSTLLGKESDNIAKKVLNDYRFALMSLNFFDYTKIKI</sequence>
<organism evidence="1">
    <name type="scientific">candidate division WOR-3 bacterium</name>
    <dbReference type="NCBI Taxonomy" id="2052148"/>
    <lineage>
        <taxon>Bacteria</taxon>
        <taxon>Bacteria division WOR-3</taxon>
    </lineage>
</organism>
<name>A0A7V3RGW4_UNCW3</name>